<dbReference type="EMBL" id="DRLD01000213">
    <property type="protein sequence ID" value="HED10570.1"/>
    <property type="molecule type" value="Genomic_DNA"/>
</dbReference>
<sequence length="304" mass="34862">NKGIRFTGRIHEQVVFSGGRGERRKSAITLEHLGYALDAETDTAKKARNQKLLERMADENPDNAYAHFTLGQHYNLVGRHTDALRHLLKALNLDQFEKEMKASLYNVLSETYSKCGLPEEARRMAMESVDLEENQVGGYFMLFQLARGGKEWDAALSWLRKVREKNRLIRSAGWHIATDVVFEEEKLNYTEAEVLARAGRNDEAFLLLAEMINGGNTSPELWRKTLDAALAAERWQDAEKLAGSLFQKDQTDFYMLDTLGKIYIKQQRYNEATQVFEALCAQAPHNRDYRDMLGRLQAFTRAVH</sequence>
<dbReference type="SUPFAM" id="SSF48452">
    <property type="entry name" value="TPR-like"/>
    <property type="match status" value="2"/>
</dbReference>
<feature type="repeat" description="TPR" evidence="1">
    <location>
        <begin position="64"/>
        <end position="97"/>
    </location>
</feature>
<feature type="non-terminal residue" evidence="2">
    <location>
        <position position="1"/>
    </location>
</feature>
<dbReference type="PROSITE" id="PS50005">
    <property type="entry name" value="TPR"/>
    <property type="match status" value="2"/>
</dbReference>
<dbReference type="AlphaFoldDB" id="A0A7V1LMA9"/>
<proteinExistence type="predicted"/>
<protein>
    <submittedName>
        <fullName evidence="2">Tetratricopeptide repeat protein</fullName>
    </submittedName>
</protein>
<dbReference type="SMART" id="SM00028">
    <property type="entry name" value="TPR"/>
    <property type="match status" value="3"/>
</dbReference>
<dbReference type="Pfam" id="PF14561">
    <property type="entry name" value="TPR_20"/>
    <property type="match status" value="1"/>
</dbReference>
<dbReference type="Proteomes" id="UP000886005">
    <property type="component" value="Unassembled WGS sequence"/>
</dbReference>
<accession>A0A7V1LMA9</accession>
<organism evidence="2">
    <name type="scientific">Caldithrix abyssi</name>
    <dbReference type="NCBI Taxonomy" id="187145"/>
    <lineage>
        <taxon>Bacteria</taxon>
        <taxon>Pseudomonadati</taxon>
        <taxon>Calditrichota</taxon>
        <taxon>Calditrichia</taxon>
        <taxon>Calditrichales</taxon>
        <taxon>Calditrichaceae</taxon>
        <taxon>Caldithrix</taxon>
    </lineage>
</organism>
<keyword evidence="1" id="KW-0802">TPR repeat</keyword>
<dbReference type="InterPro" id="IPR011990">
    <property type="entry name" value="TPR-like_helical_dom_sf"/>
</dbReference>
<name>A0A7V1LMA9_CALAY</name>
<comment type="caution">
    <text evidence="2">The sequence shown here is derived from an EMBL/GenBank/DDBJ whole genome shotgun (WGS) entry which is preliminary data.</text>
</comment>
<evidence type="ECO:0000256" key="1">
    <source>
        <dbReference type="PROSITE-ProRule" id="PRU00339"/>
    </source>
</evidence>
<gene>
    <name evidence="2" type="ORF">ENJ10_07760</name>
</gene>
<dbReference type="Pfam" id="PF14559">
    <property type="entry name" value="TPR_19"/>
    <property type="match status" value="1"/>
</dbReference>
<dbReference type="Gene3D" id="1.25.40.10">
    <property type="entry name" value="Tetratricopeptide repeat domain"/>
    <property type="match status" value="1"/>
</dbReference>
<evidence type="ECO:0000313" key="2">
    <source>
        <dbReference type="EMBL" id="HED10570.1"/>
    </source>
</evidence>
<dbReference type="InterPro" id="IPR019734">
    <property type="entry name" value="TPR_rpt"/>
</dbReference>
<reference evidence="2" key="1">
    <citation type="journal article" date="2020" name="mSystems">
        <title>Genome- and Community-Level Interaction Insights into Carbon Utilization and Element Cycling Functions of Hydrothermarchaeota in Hydrothermal Sediment.</title>
        <authorList>
            <person name="Zhou Z."/>
            <person name="Liu Y."/>
            <person name="Xu W."/>
            <person name="Pan J."/>
            <person name="Luo Z.H."/>
            <person name="Li M."/>
        </authorList>
    </citation>
    <scope>NUCLEOTIDE SEQUENCE [LARGE SCALE GENOMIC DNA]</scope>
    <source>
        <strain evidence="2">HyVt-456</strain>
    </source>
</reference>
<feature type="repeat" description="TPR" evidence="1">
    <location>
        <begin position="253"/>
        <end position="286"/>
    </location>
</feature>